<organism evidence="10 11">
    <name type="scientific">Polynucleobacter kasalickyi</name>
    <dbReference type="NCBI Taxonomy" id="1938817"/>
    <lineage>
        <taxon>Bacteria</taxon>
        <taxon>Pseudomonadati</taxon>
        <taxon>Pseudomonadota</taxon>
        <taxon>Betaproteobacteria</taxon>
        <taxon>Burkholderiales</taxon>
        <taxon>Burkholderiaceae</taxon>
        <taxon>Polynucleobacter</taxon>
    </lineage>
</organism>
<proteinExistence type="inferred from homology"/>
<evidence type="ECO:0000259" key="8">
    <source>
        <dbReference type="Pfam" id="PF01571"/>
    </source>
</evidence>
<evidence type="ECO:0000256" key="7">
    <source>
        <dbReference type="PIRSR" id="PIRSR006487-1"/>
    </source>
</evidence>
<dbReference type="GO" id="GO:0004047">
    <property type="term" value="F:aminomethyltransferase activity"/>
    <property type="evidence" value="ECO:0007669"/>
    <property type="project" value="UniProtKB-EC"/>
</dbReference>
<dbReference type="PANTHER" id="PTHR43757:SF2">
    <property type="entry name" value="AMINOMETHYLTRANSFERASE, MITOCHONDRIAL"/>
    <property type="match status" value="1"/>
</dbReference>
<dbReference type="GO" id="GO:0032259">
    <property type="term" value="P:methylation"/>
    <property type="evidence" value="ECO:0007669"/>
    <property type="project" value="UniProtKB-KW"/>
</dbReference>
<dbReference type="NCBIfam" id="NF001567">
    <property type="entry name" value="PRK00389.1"/>
    <property type="match status" value="1"/>
</dbReference>
<protein>
    <recommendedName>
        <fullName evidence="2">aminomethyltransferase</fullName>
        <ecNumber evidence="2">2.1.2.10</ecNumber>
    </recommendedName>
    <alternativeName>
        <fullName evidence="5">Glycine cleavage system T protein</fullName>
    </alternativeName>
</protein>
<evidence type="ECO:0000259" key="9">
    <source>
        <dbReference type="Pfam" id="PF08669"/>
    </source>
</evidence>
<dbReference type="Pfam" id="PF01571">
    <property type="entry name" value="GCV_T"/>
    <property type="match status" value="1"/>
</dbReference>
<dbReference type="GO" id="GO:0005829">
    <property type="term" value="C:cytosol"/>
    <property type="evidence" value="ECO:0007669"/>
    <property type="project" value="TreeGrafter"/>
</dbReference>
<dbReference type="InterPro" id="IPR029043">
    <property type="entry name" value="GcvT/YgfZ_C"/>
</dbReference>
<evidence type="ECO:0000256" key="6">
    <source>
        <dbReference type="ARBA" id="ARBA00047665"/>
    </source>
</evidence>
<comment type="similarity">
    <text evidence="1">Belongs to the GcvT family.</text>
</comment>
<evidence type="ECO:0000313" key="10">
    <source>
        <dbReference type="EMBL" id="SMC76098.1"/>
    </source>
</evidence>
<dbReference type="GO" id="GO:0006546">
    <property type="term" value="P:glycine catabolic process"/>
    <property type="evidence" value="ECO:0007669"/>
    <property type="project" value="InterPro"/>
</dbReference>
<dbReference type="InterPro" id="IPR027266">
    <property type="entry name" value="TrmE/GcvT-like"/>
</dbReference>
<keyword evidence="4 10" id="KW-0808">Transferase</keyword>
<dbReference type="Pfam" id="PF08669">
    <property type="entry name" value="GCV_T_C"/>
    <property type="match status" value="1"/>
</dbReference>
<feature type="domain" description="Aminomethyltransferase C-terminal" evidence="9">
    <location>
        <begin position="289"/>
        <end position="362"/>
    </location>
</feature>
<evidence type="ECO:0000256" key="4">
    <source>
        <dbReference type="ARBA" id="ARBA00022679"/>
    </source>
</evidence>
<gene>
    <name evidence="10" type="ORF">SAMN06296008_11555</name>
</gene>
<dbReference type="AlphaFoldDB" id="A0A1W2BU67"/>
<dbReference type="InterPro" id="IPR006222">
    <property type="entry name" value="GCVT_N"/>
</dbReference>
<evidence type="ECO:0000256" key="5">
    <source>
        <dbReference type="ARBA" id="ARBA00031395"/>
    </source>
</evidence>
<name>A0A1W2BU67_9BURK</name>
<dbReference type="Gene3D" id="4.10.1250.10">
    <property type="entry name" value="Aminomethyltransferase fragment"/>
    <property type="match status" value="1"/>
</dbReference>
<keyword evidence="11" id="KW-1185">Reference proteome</keyword>
<dbReference type="Gene3D" id="2.40.30.110">
    <property type="entry name" value="Aminomethyltransferase beta-barrel domains"/>
    <property type="match status" value="1"/>
</dbReference>
<dbReference type="Gene3D" id="3.30.70.1400">
    <property type="entry name" value="Aminomethyltransferase beta-barrel domains"/>
    <property type="match status" value="1"/>
</dbReference>
<dbReference type="PANTHER" id="PTHR43757">
    <property type="entry name" value="AMINOMETHYLTRANSFERASE"/>
    <property type="match status" value="1"/>
</dbReference>
<dbReference type="FunFam" id="3.30.70.1400:FF:000001">
    <property type="entry name" value="Aminomethyltransferase"/>
    <property type="match status" value="1"/>
</dbReference>
<dbReference type="RefSeq" id="WP_084285404.1">
    <property type="nucleotide sequence ID" value="NZ_FWXJ01000015.1"/>
</dbReference>
<dbReference type="EMBL" id="FWXJ01000015">
    <property type="protein sequence ID" value="SMC76098.1"/>
    <property type="molecule type" value="Genomic_DNA"/>
</dbReference>
<reference evidence="10 11" key="1">
    <citation type="submission" date="2017-04" db="EMBL/GenBank/DDBJ databases">
        <authorList>
            <person name="Afonso C.L."/>
            <person name="Miller P.J."/>
            <person name="Scott M.A."/>
            <person name="Spackman E."/>
            <person name="Goraichik I."/>
            <person name="Dimitrov K.M."/>
            <person name="Suarez D.L."/>
            <person name="Swayne D.E."/>
        </authorList>
    </citation>
    <scope>NUCLEOTIDE SEQUENCE [LARGE SCALE GENOMIC DNA]</scope>
    <source>
        <strain evidence="10 11">VK13</strain>
    </source>
</reference>
<comment type="catalytic activity">
    <reaction evidence="6">
        <text>N(6)-[(R)-S(8)-aminomethyldihydrolipoyl]-L-lysyl-[protein] + (6S)-5,6,7,8-tetrahydrofolate = N(6)-[(R)-dihydrolipoyl]-L-lysyl-[protein] + (6R)-5,10-methylene-5,6,7,8-tetrahydrofolate + NH4(+)</text>
        <dbReference type="Rhea" id="RHEA:16945"/>
        <dbReference type="Rhea" id="RHEA-COMP:10475"/>
        <dbReference type="Rhea" id="RHEA-COMP:10492"/>
        <dbReference type="ChEBI" id="CHEBI:15636"/>
        <dbReference type="ChEBI" id="CHEBI:28938"/>
        <dbReference type="ChEBI" id="CHEBI:57453"/>
        <dbReference type="ChEBI" id="CHEBI:83100"/>
        <dbReference type="ChEBI" id="CHEBI:83143"/>
        <dbReference type="EC" id="2.1.2.10"/>
    </reaction>
</comment>
<sequence length="369" mass="40832">MGAVTIFHDQHIQLNAKMINFGGWEMPIHYGSQISEHLHTRGAASLFDVSHMAVVDIKGADCYVFLQKLLANNIDKLQGDGQALYSCMLNQLGGILDDLIVYKVDDFYRLVINASTAEADLEWMRSVAKDFLGIEIIPRRSNLQGMQSPLVLLALQGPLCLHFLKQVFPLISEEISEIPYFGSKRFETNFGEIMFSRTGYTGEDGFELFLPIASGCQIWDLFIQQGVLPAGLGARDTLRIEAGYNLYGQDMSVGVNPFDCGLAWTVDLSNERNFLGSSALRAYTKKFAFVGLVLLGKGILRAHQIIKTEFGDGEITSGTFSPSLQKSIAFARVPLLVPIASQVEVVIRDQTIPAKVVKTSFVRRGKNLI</sequence>
<evidence type="ECO:0000256" key="1">
    <source>
        <dbReference type="ARBA" id="ARBA00008609"/>
    </source>
</evidence>
<evidence type="ECO:0000256" key="3">
    <source>
        <dbReference type="ARBA" id="ARBA00022576"/>
    </source>
</evidence>
<feature type="domain" description="GCVT N-terminal" evidence="8">
    <location>
        <begin position="7"/>
        <end position="269"/>
    </location>
</feature>
<dbReference type="PIRSF" id="PIRSF006487">
    <property type="entry name" value="GcvT"/>
    <property type="match status" value="1"/>
</dbReference>
<dbReference type="GO" id="GO:0005960">
    <property type="term" value="C:glycine cleavage complex"/>
    <property type="evidence" value="ECO:0007669"/>
    <property type="project" value="InterPro"/>
</dbReference>
<dbReference type="EC" id="2.1.2.10" evidence="2"/>
<dbReference type="InterPro" id="IPR013977">
    <property type="entry name" value="GcvT_C"/>
</dbReference>
<dbReference type="GO" id="GO:0008483">
    <property type="term" value="F:transaminase activity"/>
    <property type="evidence" value="ECO:0007669"/>
    <property type="project" value="UniProtKB-KW"/>
</dbReference>
<dbReference type="InterPro" id="IPR028896">
    <property type="entry name" value="GcvT/YgfZ/DmdA"/>
</dbReference>
<evidence type="ECO:0000256" key="2">
    <source>
        <dbReference type="ARBA" id="ARBA00012616"/>
    </source>
</evidence>
<dbReference type="OrthoDB" id="9774591at2"/>
<dbReference type="STRING" id="1938817.SAMN06296008_11555"/>
<dbReference type="Proteomes" id="UP000192708">
    <property type="component" value="Unassembled WGS sequence"/>
</dbReference>
<dbReference type="Gene3D" id="3.30.1360.120">
    <property type="entry name" value="Probable tRNA modification gtpase trme, domain 1"/>
    <property type="match status" value="1"/>
</dbReference>
<keyword evidence="10" id="KW-0489">Methyltransferase</keyword>
<accession>A0A1W2BU67</accession>
<dbReference type="SUPFAM" id="SSF103025">
    <property type="entry name" value="Folate-binding domain"/>
    <property type="match status" value="1"/>
</dbReference>
<dbReference type="NCBIfam" id="TIGR00528">
    <property type="entry name" value="gcvT"/>
    <property type="match status" value="1"/>
</dbReference>
<dbReference type="SUPFAM" id="SSF101790">
    <property type="entry name" value="Aminomethyltransferase beta-barrel domain"/>
    <property type="match status" value="1"/>
</dbReference>
<feature type="binding site" evidence="7">
    <location>
        <position position="207"/>
    </location>
    <ligand>
        <name>substrate</name>
    </ligand>
</feature>
<evidence type="ECO:0000313" key="11">
    <source>
        <dbReference type="Proteomes" id="UP000192708"/>
    </source>
</evidence>
<dbReference type="InterPro" id="IPR006223">
    <property type="entry name" value="GcvT"/>
</dbReference>
<keyword evidence="3" id="KW-0032">Aminotransferase</keyword>
<dbReference type="GO" id="GO:0008168">
    <property type="term" value="F:methyltransferase activity"/>
    <property type="evidence" value="ECO:0007669"/>
    <property type="project" value="UniProtKB-KW"/>
</dbReference>